<dbReference type="InterPro" id="IPR017441">
    <property type="entry name" value="Protein_kinase_ATP_BS"/>
</dbReference>
<keyword evidence="12" id="KW-1133">Transmembrane helix</keyword>
<dbReference type="FunFam" id="1.10.510.10:FF:000021">
    <property type="entry name" value="Serine/threonine protein kinase"/>
    <property type="match status" value="1"/>
</dbReference>
<dbReference type="RefSeq" id="WP_098461354.1">
    <property type="nucleotide sequence ID" value="NZ_PDJC01000001.1"/>
</dbReference>
<evidence type="ECO:0000256" key="9">
    <source>
        <dbReference type="ARBA" id="ARBA00048679"/>
    </source>
</evidence>
<dbReference type="GO" id="GO:0045717">
    <property type="term" value="P:negative regulation of fatty acid biosynthetic process"/>
    <property type="evidence" value="ECO:0007669"/>
    <property type="project" value="UniProtKB-ARBA"/>
</dbReference>
<dbReference type="FunFam" id="3.30.200.20:FF:000035">
    <property type="entry name" value="Serine/threonine protein kinase Stk1"/>
    <property type="match status" value="1"/>
</dbReference>
<evidence type="ECO:0000256" key="7">
    <source>
        <dbReference type="ARBA" id="ARBA00022840"/>
    </source>
</evidence>
<dbReference type="PROSITE" id="PS00107">
    <property type="entry name" value="PROTEIN_KINASE_ATP"/>
    <property type="match status" value="1"/>
</dbReference>
<dbReference type="Pfam" id="PF00069">
    <property type="entry name" value="Pkinase"/>
    <property type="match status" value="1"/>
</dbReference>
<dbReference type="GO" id="GO:0004674">
    <property type="term" value="F:protein serine/threonine kinase activity"/>
    <property type="evidence" value="ECO:0007669"/>
    <property type="project" value="UniProtKB-KW"/>
</dbReference>
<dbReference type="InterPro" id="IPR011009">
    <property type="entry name" value="Kinase-like_dom_sf"/>
</dbReference>
<dbReference type="PANTHER" id="PTHR43289:SF6">
    <property type="entry name" value="SERINE_THREONINE-PROTEIN KINASE NEKL-3"/>
    <property type="match status" value="1"/>
</dbReference>
<keyword evidence="4" id="KW-0677">Repeat</keyword>
<evidence type="ECO:0000313" key="16">
    <source>
        <dbReference type="Proteomes" id="UP000226079"/>
    </source>
</evidence>
<keyword evidence="5 10" id="KW-0547">Nucleotide-binding</keyword>
<feature type="compositionally biased region" description="Pro residues" evidence="11">
    <location>
        <begin position="572"/>
        <end position="584"/>
    </location>
</feature>
<evidence type="ECO:0000259" key="13">
    <source>
        <dbReference type="PROSITE" id="PS50011"/>
    </source>
</evidence>
<dbReference type="SMART" id="SM00740">
    <property type="entry name" value="PASTA"/>
    <property type="match status" value="3"/>
</dbReference>
<dbReference type="InterPro" id="IPR005543">
    <property type="entry name" value="PASTA_dom"/>
</dbReference>
<evidence type="ECO:0000256" key="4">
    <source>
        <dbReference type="ARBA" id="ARBA00022737"/>
    </source>
</evidence>
<dbReference type="CDD" id="cd14014">
    <property type="entry name" value="STKc_PknB_like"/>
    <property type="match status" value="1"/>
</dbReference>
<sequence length="591" mass="62913">MTEEPRILGGRYQLGEVLGRGGMAEVRRARDLRLGREVAVKQLRVDLASDPTFQERFRREAQSAAGLNHPNIVAVYDTGEDLEPNSGVRVPYIVMELVVGRTLRDLLRTGRKIVPSKALEFVRGILDALSYSHKAGIIHRDIKPANVMLTADGTVKVMDFGIARAVADTSSTMTQTAAVIGTAQYLSPEQARGETVDSRSDIYSAGCLLYELLVGRPPFQGDSPVSVAYQHVREAPVPPSQLDPMITPAMDAITLKALAKDPEDRYQTAAAMRSDLTRLLAGQEISARPPVIPMAAPTSSLTPASYEPTTVMAGNPNPSLPSPTTLAGPVATKPKRRIWPVAVFLSALALVAIGFVAYFATQPEKVQMVAVPGLVGRPQAVAEFALTDKGLKARVQTVTGPDDTTRGQVIRQSLPEGTSVPINTEVTIEVNIGPAKAQIPTDLVTMNVDDAIAELTRLGFSNTRAIKDPSEPLDARANAVTNVDPQPGQTVNMDALITVYYATGESAVPNFKGLTQEEAIAQAVEAGFPSPKFTPAESLETPGTVISQNPVLGKVVKRTTVIKLVLAVAPATPTPPPTTPPPTESPTSAPS</sequence>
<feature type="domain" description="PASTA" evidence="14">
    <location>
        <begin position="365"/>
        <end position="432"/>
    </location>
</feature>
<dbReference type="AlphaFoldDB" id="A0A2A9CU41"/>
<dbReference type="PANTHER" id="PTHR43289">
    <property type="entry name" value="MITOGEN-ACTIVATED PROTEIN KINASE KINASE KINASE 20-RELATED"/>
    <property type="match status" value="1"/>
</dbReference>
<dbReference type="EMBL" id="PDJC01000001">
    <property type="protein sequence ID" value="PFG17963.1"/>
    <property type="molecule type" value="Genomic_DNA"/>
</dbReference>
<dbReference type="Gene3D" id="1.10.510.10">
    <property type="entry name" value="Transferase(Phosphotransferase) domain 1"/>
    <property type="match status" value="1"/>
</dbReference>
<feature type="domain" description="PASTA" evidence="14">
    <location>
        <begin position="504"/>
        <end position="568"/>
    </location>
</feature>
<evidence type="ECO:0000256" key="12">
    <source>
        <dbReference type="SAM" id="Phobius"/>
    </source>
</evidence>
<dbReference type="NCBIfam" id="NF033483">
    <property type="entry name" value="PknB_PASTA_kin"/>
    <property type="match status" value="1"/>
</dbReference>
<evidence type="ECO:0000259" key="14">
    <source>
        <dbReference type="PROSITE" id="PS51178"/>
    </source>
</evidence>
<proteinExistence type="predicted"/>
<evidence type="ECO:0000256" key="3">
    <source>
        <dbReference type="ARBA" id="ARBA00022679"/>
    </source>
</evidence>
<gene>
    <name evidence="15" type="ORF">ATK74_2543</name>
</gene>
<evidence type="ECO:0000256" key="6">
    <source>
        <dbReference type="ARBA" id="ARBA00022777"/>
    </source>
</evidence>
<keyword evidence="7 10" id="KW-0067">ATP-binding</keyword>
<protein>
    <recommendedName>
        <fullName evidence="1">non-specific serine/threonine protein kinase</fullName>
        <ecNumber evidence="1">2.7.11.1</ecNumber>
    </recommendedName>
</protein>
<comment type="catalytic activity">
    <reaction evidence="8">
        <text>L-threonyl-[protein] + ATP = O-phospho-L-threonyl-[protein] + ADP + H(+)</text>
        <dbReference type="Rhea" id="RHEA:46608"/>
        <dbReference type="Rhea" id="RHEA-COMP:11060"/>
        <dbReference type="Rhea" id="RHEA-COMP:11605"/>
        <dbReference type="ChEBI" id="CHEBI:15378"/>
        <dbReference type="ChEBI" id="CHEBI:30013"/>
        <dbReference type="ChEBI" id="CHEBI:30616"/>
        <dbReference type="ChEBI" id="CHEBI:61977"/>
        <dbReference type="ChEBI" id="CHEBI:456216"/>
        <dbReference type="EC" id="2.7.11.1"/>
    </reaction>
</comment>
<dbReference type="Pfam" id="PF03793">
    <property type="entry name" value="PASTA"/>
    <property type="match status" value="3"/>
</dbReference>
<dbReference type="PROSITE" id="PS50011">
    <property type="entry name" value="PROTEIN_KINASE_DOM"/>
    <property type="match status" value="1"/>
</dbReference>
<feature type="transmembrane region" description="Helical" evidence="12">
    <location>
        <begin position="338"/>
        <end position="360"/>
    </location>
</feature>
<feature type="domain" description="Protein kinase" evidence="13">
    <location>
        <begin position="12"/>
        <end position="280"/>
    </location>
</feature>
<evidence type="ECO:0000256" key="10">
    <source>
        <dbReference type="PROSITE-ProRule" id="PRU10141"/>
    </source>
</evidence>
<reference evidence="15 16" key="1">
    <citation type="submission" date="2017-10" db="EMBL/GenBank/DDBJ databases">
        <title>Sequencing the genomes of 1000 actinobacteria strains.</title>
        <authorList>
            <person name="Klenk H.-P."/>
        </authorList>
    </citation>
    <scope>NUCLEOTIDE SEQUENCE [LARGE SCALE GENOMIC DNA]</scope>
    <source>
        <strain evidence="15 16">DSM 15597</strain>
    </source>
</reference>
<evidence type="ECO:0000256" key="1">
    <source>
        <dbReference type="ARBA" id="ARBA00012513"/>
    </source>
</evidence>
<dbReference type="OrthoDB" id="9762169at2"/>
<dbReference type="SMART" id="SM00220">
    <property type="entry name" value="S_TKc"/>
    <property type="match status" value="1"/>
</dbReference>
<keyword evidence="12" id="KW-0812">Transmembrane</keyword>
<keyword evidence="2" id="KW-0723">Serine/threonine-protein kinase</keyword>
<dbReference type="Gene3D" id="3.30.200.20">
    <property type="entry name" value="Phosphorylase Kinase, domain 1"/>
    <property type="match status" value="1"/>
</dbReference>
<dbReference type="Proteomes" id="UP000226079">
    <property type="component" value="Unassembled WGS sequence"/>
</dbReference>
<keyword evidence="6 15" id="KW-0418">Kinase</keyword>
<dbReference type="SUPFAM" id="SSF56112">
    <property type="entry name" value="Protein kinase-like (PK-like)"/>
    <property type="match status" value="1"/>
</dbReference>
<dbReference type="PROSITE" id="PS00108">
    <property type="entry name" value="PROTEIN_KINASE_ST"/>
    <property type="match status" value="1"/>
</dbReference>
<keyword evidence="16" id="KW-1185">Reference proteome</keyword>
<evidence type="ECO:0000313" key="15">
    <source>
        <dbReference type="EMBL" id="PFG17963.1"/>
    </source>
</evidence>
<accession>A0A2A9CU41</accession>
<dbReference type="CDD" id="cd06577">
    <property type="entry name" value="PASTA_pknB"/>
    <property type="match status" value="3"/>
</dbReference>
<evidence type="ECO:0000256" key="5">
    <source>
        <dbReference type="ARBA" id="ARBA00022741"/>
    </source>
</evidence>
<dbReference type="PROSITE" id="PS51178">
    <property type="entry name" value="PASTA"/>
    <property type="match status" value="3"/>
</dbReference>
<keyword evidence="12" id="KW-0472">Membrane</keyword>
<dbReference type="InterPro" id="IPR000719">
    <property type="entry name" value="Prot_kinase_dom"/>
</dbReference>
<feature type="binding site" evidence="10">
    <location>
        <position position="41"/>
    </location>
    <ligand>
        <name>ATP</name>
        <dbReference type="ChEBI" id="CHEBI:30616"/>
    </ligand>
</feature>
<dbReference type="GO" id="GO:0005524">
    <property type="term" value="F:ATP binding"/>
    <property type="evidence" value="ECO:0007669"/>
    <property type="project" value="UniProtKB-UniRule"/>
</dbReference>
<name>A0A2A9CU41_9ACTN</name>
<comment type="caution">
    <text evidence="15">The sequence shown here is derived from an EMBL/GenBank/DDBJ whole genome shotgun (WGS) entry which is preliminary data.</text>
</comment>
<evidence type="ECO:0000256" key="11">
    <source>
        <dbReference type="SAM" id="MobiDB-lite"/>
    </source>
</evidence>
<dbReference type="EC" id="2.7.11.1" evidence="1"/>
<dbReference type="Gene3D" id="3.30.10.20">
    <property type="match status" value="3"/>
</dbReference>
<evidence type="ECO:0000256" key="8">
    <source>
        <dbReference type="ARBA" id="ARBA00047899"/>
    </source>
</evidence>
<feature type="region of interest" description="Disordered" evidence="11">
    <location>
        <begin position="570"/>
        <end position="591"/>
    </location>
</feature>
<organism evidence="15 16">
    <name type="scientific">Propionicimonas paludicola</name>
    <dbReference type="NCBI Taxonomy" id="185243"/>
    <lineage>
        <taxon>Bacteria</taxon>
        <taxon>Bacillati</taxon>
        <taxon>Actinomycetota</taxon>
        <taxon>Actinomycetes</taxon>
        <taxon>Propionibacteriales</taxon>
        <taxon>Nocardioidaceae</taxon>
        <taxon>Propionicimonas</taxon>
    </lineage>
</organism>
<evidence type="ECO:0000256" key="2">
    <source>
        <dbReference type="ARBA" id="ARBA00022527"/>
    </source>
</evidence>
<keyword evidence="3" id="KW-0808">Transferase</keyword>
<dbReference type="InterPro" id="IPR008271">
    <property type="entry name" value="Ser/Thr_kinase_AS"/>
</dbReference>
<comment type="catalytic activity">
    <reaction evidence="9">
        <text>L-seryl-[protein] + ATP = O-phospho-L-seryl-[protein] + ADP + H(+)</text>
        <dbReference type="Rhea" id="RHEA:17989"/>
        <dbReference type="Rhea" id="RHEA-COMP:9863"/>
        <dbReference type="Rhea" id="RHEA-COMP:11604"/>
        <dbReference type="ChEBI" id="CHEBI:15378"/>
        <dbReference type="ChEBI" id="CHEBI:29999"/>
        <dbReference type="ChEBI" id="CHEBI:30616"/>
        <dbReference type="ChEBI" id="CHEBI:83421"/>
        <dbReference type="ChEBI" id="CHEBI:456216"/>
        <dbReference type="EC" id="2.7.11.1"/>
    </reaction>
</comment>
<feature type="domain" description="PASTA" evidence="14">
    <location>
        <begin position="433"/>
        <end position="503"/>
    </location>
</feature>